<dbReference type="Proteomes" id="UP000759443">
    <property type="component" value="Unassembled WGS sequence"/>
</dbReference>
<dbReference type="InterPro" id="IPR014914">
    <property type="entry name" value="RES_dom"/>
</dbReference>
<proteinExistence type="predicted"/>
<reference evidence="2 3" key="1">
    <citation type="submission" date="2021-03" db="EMBL/GenBank/DDBJ databases">
        <title>Genomic Encyclopedia of Type Strains, Phase IV (KMG-IV): sequencing the most valuable type-strain genomes for metagenomic binning, comparative biology and taxonomic classification.</title>
        <authorList>
            <person name="Goeker M."/>
        </authorList>
    </citation>
    <scope>NUCLEOTIDE SEQUENCE [LARGE SCALE GENOMIC DNA]</scope>
    <source>
        <strain evidence="2 3">DSM 21600</strain>
    </source>
</reference>
<feature type="domain" description="RES" evidence="1">
    <location>
        <begin position="3"/>
        <end position="101"/>
    </location>
</feature>
<accession>A0ABS4E4I7</accession>
<dbReference type="Pfam" id="PF08808">
    <property type="entry name" value="RES"/>
    <property type="match status" value="1"/>
</dbReference>
<protein>
    <recommendedName>
        <fullName evidence="1">RES domain-containing protein</fullName>
    </recommendedName>
</protein>
<dbReference type="EMBL" id="JAGGJU010000013">
    <property type="protein sequence ID" value="MBP1852860.1"/>
    <property type="molecule type" value="Genomic_DNA"/>
</dbReference>
<evidence type="ECO:0000259" key="1">
    <source>
        <dbReference type="Pfam" id="PF08808"/>
    </source>
</evidence>
<evidence type="ECO:0000313" key="2">
    <source>
        <dbReference type="EMBL" id="MBP1852860.1"/>
    </source>
</evidence>
<organism evidence="2 3">
    <name type="scientific">Rhizobium halophytocola</name>
    <dbReference type="NCBI Taxonomy" id="735519"/>
    <lineage>
        <taxon>Bacteria</taxon>
        <taxon>Pseudomonadati</taxon>
        <taxon>Pseudomonadota</taxon>
        <taxon>Alphaproteobacteria</taxon>
        <taxon>Hyphomicrobiales</taxon>
        <taxon>Rhizobiaceae</taxon>
        <taxon>Rhizobium/Agrobacterium group</taxon>
        <taxon>Rhizobium</taxon>
    </lineage>
</organism>
<evidence type="ECO:0000313" key="3">
    <source>
        <dbReference type="Proteomes" id="UP000759443"/>
    </source>
</evidence>
<gene>
    <name evidence="2" type="ORF">J2Z17_004319</name>
</gene>
<sequence length="121" mass="13699">MARFYAASRTAPGWVSQVRQLIGSVNSDLVDVREGDHVEILDADLASYPAAQAFARRMKDEGMNGLVYPSQRHNGEECIAAFYPDVVTPPRQGDHFRYHWNGRQVDFVQKITGERTVFDLN</sequence>
<name>A0ABS4E4I7_9HYPH</name>
<keyword evidence="3" id="KW-1185">Reference proteome</keyword>
<comment type="caution">
    <text evidence="2">The sequence shown here is derived from an EMBL/GenBank/DDBJ whole genome shotgun (WGS) entry which is preliminary data.</text>
</comment>